<dbReference type="GeneID" id="31774063"/>
<dbReference type="EMBL" id="FXXC01000001">
    <property type="protein sequence ID" value="SMR91241.1"/>
    <property type="molecule type" value="Genomic_DNA"/>
</dbReference>
<reference evidence="1 2" key="1">
    <citation type="submission" date="2017-05" db="EMBL/GenBank/DDBJ databases">
        <authorList>
            <person name="Varghese N."/>
            <person name="Submissions S."/>
        </authorList>
    </citation>
    <scope>NUCLEOTIDE SEQUENCE [LARGE SCALE GENOMIC DNA]</scope>
    <source>
        <strain evidence="1 2">MACB1020</strain>
    </source>
</reference>
<dbReference type="Proteomes" id="UP000196803">
    <property type="component" value="Unassembled WGS sequence"/>
</dbReference>
<evidence type="ECO:0000313" key="2">
    <source>
        <dbReference type="Proteomes" id="UP000196803"/>
    </source>
</evidence>
<accession>A0ABY1S5A9</accession>
<keyword evidence="2" id="KW-1185">Reference proteome</keyword>
<dbReference type="RefSeq" id="WP_015909006.1">
    <property type="nucleotide sequence ID" value="NZ_FUZL01000001.1"/>
</dbReference>
<evidence type="ECO:0000313" key="1">
    <source>
        <dbReference type="EMBL" id="SMR91241.1"/>
    </source>
</evidence>
<protein>
    <submittedName>
        <fullName evidence="1">Uncharacterized protein</fullName>
    </submittedName>
</protein>
<comment type="caution">
    <text evidence="1">The sequence shown here is derived from an EMBL/GenBank/DDBJ whole genome shotgun (WGS) entry which is preliminary data.</text>
</comment>
<name>A0ABY1S5A9_CALBS</name>
<proteinExistence type="predicted"/>
<sequence>MAERMPQITQLFGFPTYDDIEEENLKQLYETCRMIKANYKIIVSILEDSSITKEKLRCLQSYSMSFEILKTVYKREFSVWTNSKEKMGSLDDL</sequence>
<organism evidence="1 2">
    <name type="scientific">Caldicellulosiruptor bescii</name>
    <name type="common">Anaerocellum thermophilum</name>
    <dbReference type="NCBI Taxonomy" id="31899"/>
    <lineage>
        <taxon>Bacteria</taxon>
        <taxon>Bacillati</taxon>
        <taxon>Bacillota</taxon>
        <taxon>Bacillota incertae sedis</taxon>
        <taxon>Caldicellulosiruptorales</taxon>
        <taxon>Caldicellulosiruptoraceae</taxon>
        <taxon>Caldicellulosiruptor</taxon>
    </lineage>
</organism>
<gene>
    <name evidence="1" type="ORF">SAMN05216240_0326</name>
</gene>